<gene>
    <name evidence="2" type="ORF">DFA_08532</name>
</gene>
<feature type="compositionally biased region" description="Acidic residues" evidence="1">
    <location>
        <begin position="275"/>
        <end position="286"/>
    </location>
</feature>
<organism evidence="2 3">
    <name type="scientific">Cavenderia fasciculata</name>
    <name type="common">Slime mold</name>
    <name type="synonym">Dictyostelium fasciculatum</name>
    <dbReference type="NCBI Taxonomy" id="261658"/>
    <lineage>
        <taxon>Eukaryota</taxon>
        <taxon>Amoebozoa</taxon>
        <taxon>Evosea</taxon>
        <taxon>Eumycetozoa</taxon>
        <taxon>Dictyostelia</taxon>
        <taxon>Acytosteliales</taxon>
        <taxon>Cavenderiaceae</taxon>
        <taxon>Cavenderia</taxon>
    </lineage>
</organism>
<keyword evidence="3" id="KW-1185">Reference proteome</keyword>
<dbReference type="Proteomes" id="UP000007797">
    <property type="component" value="Unassembled WGS sequence"/>
</dbReference>
<dbReference type="OMA" id="NDIDKHQ"/>
<name>F4Q2X2_CACFS</name>
<dbReference type="SUPFAM" id="SSF48371">
    <property type="entry name" value="ARM repeat"/>
    <property type="match status" value="1"/>
</dbReference>
<feature type="compositionally biased region" description="Low complexity" evidence="1">
    <location>
        <begin position="260"/>
        <end position="274"/>
    </location>
</feature>
<sequence>MIELFFETLKVTDDTTQIKAALQSFFKEFCTTKADTSKYIQSFTSGIIDLVQYLESVNHNNNATIDLDSINLLRKSTISIGLIARYSPYASSFKEHLRDIFANVVEPLLLFKPTAASSQSTFVNLSNEISALNIEALKCYSMMLQSCYDQEMMDPMSFKVMDIVQKNHIKNIKPIDPNTVDLNAHNIHNYLNQIISDLVATLIQVSPGLIIENNTLISYLVDSYLSSPTSATEDQDNQELISILGHYLQLFIIKKFQPTSSSKQTSGSMSNGQQEQDEEQDGDENDRDYYSKTVMVHSKSIEKCRKEFANVNLFRDTKVLVSVIERIQSKLLATQEEVDPSLPKGGKKSGVLPPTSWNESYIILLGIILSYSCIHPTTVNGESNDIINFIFNIFLNRIEQLNDQFKNGVIGNTNQFQTVDKILNTLSFVFANLPTSSNDQALQSYLPRFLDIFIDLFSNVKNRLKEQTSATTTTTTTPASKALKKNFISMRENLCKCLGSMLRVYNHFFARAHDFVSFSHVLAEPLVMADFIYSLHRQLNNNDTDSMDIEKYKDDYSQEYFPKIFTSLISQLSLKFKTNINLSKSFLKSILHICCFEQKEILPYVERLVQVLKNIFVVEDLETYITYSYESILVLSKLATSSLSVSNNQDFEVIWNIFITSVNDQTVFHPLTMDVIDEIDQESMIRSKFALIEELCVIIKCNHRNQAKTTTELAEPLFKYLDAHVGVEEIIFDSDLFLRMSELSLVKSLLKYHGYGENETTHFTKCLELIDKAVESVKSNSNDDDEFIATIVDHSLTILNKIQKKISTNKNNNIYQQQEKINSLQSLISKINKNK</sequence>
<evidence type="ECO:0000313" key="3">
    <source>
        <dbReference type="Proteomes" id="UP000007797"/>
    </source>
</evidence>
<dbReference type="GeneID" id="14868741"/>
<dbReference type="KEGG" id="dfa:DFA_08532"/>
<evidence type="ECO:0000313" key="2">
    <source>
        <dbReference type="EMBL" id="EGG17536.1"/>
    </source>
</evidence>
<dbReference type="AlphaFoldDB" id="F4Q2X2"/>
<dbReference type="EMBL" id="GL883021">
    <property type="protein sequence ID" value="EGG17536.1"/>
    <property type="molecule type" value="Genomic_DNA"/>
</dbReference>
<reference evidence="3" key="1">
    <citation type="journal article" date="2011" name="Genome Res.">
        <title>Phylogeny-wide analysis of social amoeba genomes highlights ancient origins for complex intercellular communication.</title>
        <authorList>
            <person name="Heidel A.J."/>
            <person name="Lawal H.M."/>
            <person name="Felder M."/>
            <person name="Schilde C."/>
            <person name="Helps N.R."/>
            <person name="Tunggal B."/>
            <person name="Rivero F."/>
            <person name="John U."/>
            <person name="Schleicher M."/>
            <person name="Eichinger L."/>
            <person name="Platzer M."/>
            <person name="Noegel A.A."/>
            <person name="Schaap P."/>
            <person name="Gloeckner G."/>
        </authorList>
    </citation>
    <scope>NUCLEOTIDE SEQUENCE [LARGE SCALE GENOMIC DNA]</scope>
    <source>
        <strain evidence="3">SH3</strain>
    </source>
</reference>
<dbReference type="InterPro" id="IPR016024">
    <property type="entry name" value="ARM-type_fold"/>
</dbReference>
<dbReference type="RefSeq" id="XP_004356020.1">
    <property type="nucleotide sequence ID" value="XM_004355967.1"/>
</dbReference>
<dbReference type="OrthoDB" id="20838at2759"/>
<protein>
    <recommendedName>
        <fullName evidence="4">Exportin-T</fullName>
    </recommendedName>
</protein>
<evidence type="ECO:0008006" key="4">
    <source>
        <dbReference type="Google" id="ProtNLM"/>
    </source>
</evidence>
<accession>F4Q2X2</accession>
<proteinExistence type="predicted"/>
<evidence type="ECO:0000256" key="1">
    <source>
        <dbReference type="SAM" id="MobiDB-lite"/>
    </source>
</evidence>
<feature type="region of interest" description="Disordered" evidence="1">
    <location>
        <begin position="260"/>
        <end position="286"/>
    </location>
</feature>